<dbReference type="AlphaFoldDB" id="A0A7S4FEH5"/>
<feature type="compositionally biased region" description="Basic residues" evidence="1">
    <location>
        <begin position="71"/>
        <end position="81"/>
    </location>
</feature>
<reference evidence="2" key="1">
    <citation type="submission" date="2021-01" db="EMBL/GenBank/DDBJ databases">
        <authorList>
            <person name="Corre E."/>
            <person name="Pelletier E."/>
            <person name="Niang G."/>
            <person name="Scheremetjew M."/>
            <person name="Finn R."/>
            <person name="Kale V."/>
            <person name="Holt S."/>
            <person name="Cochrane G."/>
            <person name="Meng A."/>
            <person name="Brown T."/>
            <person name="Cohen L."/>
        </authorList>
    </citation>
    <scope>NUCLEOTIDE SEQUENCE</scope>
    <source>
        <strain evidence="2">CCMP1594</strain>
    </source>
</reference>
<proteinExistence type="predicted"/>
<evidence type="ECO:0000256" key="1">
    <source>
        <dbReference type="SAM" id="MobiDB-lite"/>
    </source>
</evidence>
<feature type="region of interest" description="Disordered" evidence="1">
    <location>
        <begin position="22"/>
        <end position="118"/>
    </location>
</feature>
<name>A0A7S4FEH5_9EUGL</name>
<dbReference type="EMBL" id="HBJA01005098">
    <property type="protein sequence ID" value="CAE0790584.1"/>
    <property type="molecule type" value="Transcribed_RNA"/>
</dbReference>
<accession>A0A7S4FEH5</accession>
<protein>
    <submittedName>
        <fullName evidence="2">Uncharacterized protein</fullName>
    </submittedName>
</protein>
<organism evidence="2">
    <name type="scientific">Eutreptiella gymnastica</name>
    <dbReference type="NCBI Taxonomy" id="73025"/>
    <lineage>
        <taxon>Eukaryota</taxon>
        <taxon>Discoba</taxon>
        <taxon>Euglenozoa</taxon>
        <taxon>Euglenida</taxon>
        <taxon>Spirocuta</taxon>
        <taxon>Euglenophyceae</taxon>
        <taxon>Eutreptiales</taxon>
        <taxon>Eutreptiaceae</taxon>
        <taxon>Eutreptiella</taxon>
    </lineage>
</organism>
<gene>
    <name evidence="2" type="ORF">EGYM00163_LOCUS1698</name>
</gene>
<sequence>MGPSGAPSLSCPAVKITVGPEVRVKYRNPHDNSPGAKRKSPLGPGPAVMAPWLGTGRAPGGTPEANTAVHGRGHGAGKRKASAAWGQLQAAEHPTRGQRTGGDGRRAMGVPPPRNAGP</sequence>
<evidence type="ECO:0000313" key="2">
    <source>
        <dbReference type="EMBL" id="CAE0790584.1"/>
    </source>
</evidence>